<dbReference type="InterPro" id="IPR005247">
    <property type="entry name" value="YbhB_YbcL/LppC-like"/>
</dbReference>
<dbReference type="CDD" id="cd00865">
    <property type="entry name" value="PEBP_bact_arch"/>
    <property type="match status" value="1"/>
</dbReference>
<dbReference type="Pfam" id="PF01161">
    <property type="entry name" value="PBP"/>
    <property type="match status" value="1"/>
</dbReference>
<proteinExistence type="predicted"/>
<dbReference type="NCBIfam" id="TIGR00481">
    <property type="entry name" value="YbhB/YbcL family Raf kinase inhibitor-like protein"/>
    <property type="match status" value="1"/>
</dbReference>
<dbReference type="PANTHER" id="PTHR30289">
    <property type="entry name" value="UNCHARACTERIZED PROTEIN YBCL-RELATED"/>
    <property type="match status" value="1"/>
</dbReference>
<dbReference type="SUPFAM" id="SSF49777">
    <property type="entry name" value="PEBP-like"/>
    <property type="match status" value="1"/>
</dbReference>
<organism evidence="1 2">
    <name type="scientific">Candidatus Kaiserbacteria bacterium CG10_big_fil_rev_8_21_14_0_10_47_16</name>
    <dbReference type="NCBI Taxonomy" id="1974608"/>
    <lineage>
        <taxon>Bacteria</taxon>
        <taxon>Candidatus Kaiseribacteriota</taxon>
    </lineage>
</organism>
<sequence length="158" mass="17530">MLKLTSPVFVDGGTIPAEYTCDGKRYLNPPLLISGVPEGTESLILVMDDPDIPESIKQQRGIEKFDHWVLYNIVPSTREINEEDRLGTTGLNSAGNAEYTGPCPPTDIEPTEHRYIFRLYAVTGTLNFIKAPTLDEVEIAAKGMMIESATLTARYKRP</sequence>
<evidence type="ECO:0000313" key="1">
    <source>
        <dbReference type="EMBL" id="PIR84654.1"/>
    </source>
</evidence>
<dbReference type="Proteomes" id="UP000229344">
    <property type="component" value="Unassembled WGS sequence"/>
</dbReference>
<name>A0A2H0UE07_9BACT</name>
<reference evidence="2" key="1">
    <citation type="submission" date="2017-09" db="EMBL/GenBank/DDBJ databases">
        <title>Depth-based differentiation of microbial function through sediment-hosted aquifers and enrichment of novel symbionts in the deep terrestrial subsurface.</title>
        <authorList>
            <person name="Probst A.J."/>
            <person name="Ladd B."/>
            <person name="Jarett J.K."/>
            <person name="Geller-Mcgrath D.E."/>
            <person name="Sieber C.M.K."/>
            <person name="Emerson J.B."/>
            <person name="Anantharaman K."/>
            <person name="Thomas B.C."/>
            <person name="Malmstrom R."/>
            <person name="Stieglmeier M."/>
            <person name="Klingl A."/>
            <person name="Woyke T."/>
            <person name="Ryan C.M."/>
            <person name="Banfield J.F."/>
        </authorList>
    </citation>
    <scope>NUCLEOTIDE SEQUENCE [LARGE SCALE GENOMIC DNA]</scope>
</reference>
<dbReference type="InterPro" id="IPR008914">
    <property type="entry name" value="PEBP"/>
</dbReference>
<comment type="caution">
    <text evidence="1">The sequence shown here is derived from an EMBL/GenBank/DDBJ whole genome shotgun (WGS) entry which is preliminary data.</text>
</comment>
<protein>
    <submittedName>
        <fullName evidence="1">YbhB/YbcL family Raf kinase inhibitor-like protein</fullName>
    </submittedName>
</protein>
<accession>A0A2H0UE07</accession>
<dbReference type="Gene3D" id="3.90.280.10">
    <property type="entry name" value="PEBP-like"/>
    <property type="match status" value="1"/>
</dbReference>
<dbReference type="EMBL" id="PFBI01000006">
    <property type="protein sequence ID" value="PIR84654.1"/>
    <property type="molecule type" value="Genomic_DNA"/>
</dbReference>
<dbReference type="PANTHER" id="PTHR30289:SF1">
    <property type="entry name" value="PEBP (PHOSPHATIDYLETHANOLAMINE-BINDING PROTEIN) FAMILY PROTEIN"/>
    <property type="match status" value="1"/>
</dbReference>
<gene>
    <name evidence="1" type="ORF">COU16_01740</name>
</gene>
<dbReference type="InterPro" id="IPR036610">
    <property type="entry name" value="PEBP-like_sf"/>
</dbReference>
<dbReference type="AlphaFoldDB" id="A0A2H0UE07"/>
<evidence type="ECO:0000313" key="2">
    <source>
        <dbReference type="Proteomes" id="UP000229344"/>
    </source>
</evidence>